<evidence type="ECO:0000256" key="3">
    <source>
        <dbReference type="ARBA" id="ARBA00022692"/>
    </source>
</evidence>
<reference evidence="8 9" key="1">
    <citation type="submission" date="2024-10" db="EMBL/GenBank/DDBJ databases">
        <title>Updated reference genomes for cyclostephanoid diatoms.</title>
        <authorList>
            <person name="Roberts W.R."/>
            <person name="Alverson A.J."/>
        </authorList>
    </citation>
    <scope>NUCLEOTIDE SEQUENCE [LARGE SCALE GENOMIC DNA]</scope>
    <source>
        <strain evidence="8 9">AJA228-03</strain>
    </source>
</reference>
<name>A0ABD3SQM5_9STRA</name>
<dbReference type="EMBL" id="JALLPB020000011">
    <property type="protein sequence ID" value="KAL3826909.1"/>
    <property type="molecule type" value="Genomic_DNA"/>
</dbReference>
<feature type="transmembrane region" description="Helical" evidence="7">
    <location>
        <begin position="350"/>
        <end position="373"/>
    </location>
</feature>
<dbReference type="GO" id="GO:0016020">
    <property type="term" value="C:membrane"/>
    <property type="evidence" value="ECO:0007669"/>
    <property type="project" value="UniProtKB-SubCell"/>
</dbReference>
<feature type="compositionally biased region" description="Basic and acidic residues" evidence="6">
    <location>
        <begin position="108"/>
        <end position="127"/>
    </location>
</feature>
<evidence type="ECO:0000256" key="6">
    <source>
        <dbReference type="SAM" id="MobiDB-lite"/>
    </source>
</evidence>
<dbReference type="PANTHER" id="PTHR17920:SF3">
    <property type="entry name" value="TRANSMEMBRANE AND COILED-COIL DOMAIN-CONTAINING PROTEIN 4"/>
    <property type="match status" value="1"/>
</dbReference>
<organism evidence="8 9">
    <name type="scientific">Cyclostephanos tholiformis</name>
    <dbReference type="NCBI Taxonomy" id="382380"/>
    <lineage>
        <taxon>Eukaryota</taxon>
        <taxon>Sar</taxon>
        <taxon>Stramenopiles</taxon>
        <taxon>Ochrophyta</taxon>
        <taxon>Bacillariophyta</taxon>
        <taxon>Coscinodiscophyceae</taxon>
        <taxon>Thalassiosirophycidae</taxon>
        <taxon>Stephanodiscales</taxon>
        <taxon>Stephanodiscaceae</taxon>
        <taxon>Cyclostephanos</taxon>
    </lineage>
</organism>
<evidence type="ECO:0000256" key="2">
    <source>
        <dbReference type="ARBA" id="ARBA00009824"/>
    </source>
</evidence>
<evidence type="ECO:0000256" key="7">
    <source>
        <dbReference type="SAM" id="Phobius"/>
    </source>
</evidence>
<dbReference type="InterPro" id="IPR029058">
    <property type="entry name" value="AB_hydrolase_fold"/>
</dbReference>
<gene>
    <name evidence="8" type="ORF">ACHAXA_005989</name>
</gene>
<feature type="compositionally biased region" description="Acidic residues" evidence="6">
    <location>
        <begin position="269"/>
        <end position="279"/>
    </location>
</feature>
<evidence type="ECO:0000256" key="4">
    <source>
        <dbReference type="ARBA" id="ARBA00022989"/>
    </source>
</evidence>
<keyword evidence="4 7" id="KW-1133">Transmembrane helix</keyword>
<comment type="similarity">
    <text evidence="2">Belongs to the TMCO4 family.</text>
</comment>
<dbReference type="Pfam" id="PF05277">
    <property type="entry name" value="DUF726"/>
    <property type="match status" value="3"/>
</dbReference>
<keyword evidence="9" id="KW-1185">Reference proteome</keyword>
<evidence type="ECO:0000313" key="8">
    <source>
        <dbReference type="EMBL" id="KAL3826909.1"/>
    </source>
</evidence>
<dbReference type="PANTHER" id="PTHR17920">
    <property type="entry name" value="TRANSMEMBRANE AND COILED-COIL DOMAIN-CONTAINING PROTEIN 4 TMCO4"/>
    <property type="match status" value="1"/>
</dbReference>
<dbReference type="Proteomes" id="UP001530377">
    <property type="component" value="Unassembled WGS sequence"/>
</dbReference>
<feature type="compositionally biased region" description="Low complexity" evidence="6">
    <location>
        <begin position="287"/>
        <end position="298"/>
    </location>
</feature>
<keyword evidence="3 7" id="KW-0812">Transmembrane</keyword>
<protein>
    <submittedName>
        <fullName evidence="8">Uncharacterized protein</fullName>
    </submittedName>
</protein>
<evidence type="ECO:0000313" key="9">
    <source>
        <dbReference type="Proteomes" id="UP001530377"/>
    </source>
</evidence>
<dbReference type="AlphaFoldDB" id="A0ABD3SQM5"/>
<feature type="region of interest" description="Disordered" evidence="6">
    <location>
        <begin position="267"/>
        <end position="298"/>
    </location>
</feature>
<dbReference type="Gene3D" id="3.40.50.1820">
    <property type="entry name" value="alpha/beta hydrolase"/>
    <property type="match status" value="1"/>
</dbReference>
<comment type="caution">
    <text evidence="8">The sequence shown here is derived from an EMBL/GenBank/DDBJ whole genome shotgun (WGS) entry which is preliminary data.</text>
</comment>
<proteinExistence type="inferred from homology"/>
<evidence type="ECO:0000256" key="1">
    <source>
        <dbReference type="ARBA" id="ARBA00004141"/>
    </source>
</evidence>
<sequence length="859" mass="93267">MINPHKLPSERDRRAVVGCLAASLGTSLASLCPLGGSVSRVVVDPSSSFSSSFSSTAPEDDGRMLSRTRSFYVDLLDASVEFLFLDHDVARAYRPYLDAARCLGEGDSDGHRGRNDEDDERGNQHEAMDEIEGDWSRRMRGTKEEETLLRPFLESLSGPEGSFDCIALLVFRLLLSTGAGEGRGNHLSRTTSLMETRGKSGRTMQFEGYDARARYELKKLAVTILSHWEMERNKWIDASSARAHATRKFEALEDALASRLSRLSRISCGEDEGGGGESDDANRDKTTLQSSMSTSSSTTLGLRGIARGLKIGAAGIAAGTVFAVTGGLAAPAILGGIATLVGVSSSAATFVAGVLLIPAATTIFGVGGGTIVARKVGRRTAGLGEFEIEKVAGGIASGEGKDDDHFDGGGPKLSRTMCIAGWIRDEHDFERPFGISPRSLVDRHELLCRYCSVYEPKVLPECGGILSELKGNEDELWKLLNATYGRDPNSLLPLDFGPRYDALLTPRENEAIDVLIRAIGLPLPKRYVGPYSHGGRGEVAFKRPMVNLLSEVLVPTSDDRQKKQMNHTELRSYKAWDFRAEYGGSEVYFVRWEKDLLLELSGSLKEFQMDLAKKAASEALKKTALATLMAAVAIPSTILSLSNIIDEKWTLAAERSDEAGILLAECLLNSNAGHRPVSKFSLIGFSFGARIILSCLKELARNQAMWERQQVSRAMNGIEDGSQAMVVRQSFISMPYGKAQVELSREPASIVEDVILMGMPASVNRTTWISCRGVVGGRLVNCFSQNDMILSLMYRVKNIGSSLLSPPVGISKVDVLNIENYDVSGLVSSHNEYSVAVKDILKLVGYDQPASMRCNGSLS</sequence>
<evidence type="ECO:0000256" key="5">
    <source>
        <dbReference type="ARBA" id="ARBA00023136"/>
    </source>
</evidence>
<comment type="subcellular location">
    <subcellularLocation>
        <location evidence="1">Membrane</location>
        <topology evidence="1">Multi-pass membrane protein</topology>
    </subcellularLocation>
</comment>
<accession>A0ABD3SQM5</accession>
<keyword evidence="5 7" id="KW-0472">Membrane</keyword>
<feature type="region of interest" description="Disordered" evidence="6">
    <location>
        <begin position="104"/>
        <end position="127"/>
    </location>
</feature>
<dbReference type="InterPro" id="IPR007941">
    <property type="entry name" value="DUF726"/>
</dbReference>